<protein>
    <recommendedName>
        <fullName evidence="5">NACHT domain-containing protein</fullName>
    </recommendedName>
</protein>
<keyword evidence="2" id="KW-0677">Repeat</keyword>
<reference evidence="7" key="1">
    <citation type="journal article" date="2014" name="Nat. Commun.">
        <title>Genomic adaptations of the halophilic Dead Sea filamentous fungus Eurotium rubrum.</title>
        <authorList>
            <person name="Kis-Papo T."/>
            <person name="Weig A.R."/>
            <person name="Riley R."/>
            <person name="Persoh D."/>
            <person name="Salamov A."/>
            <person name="Sun H."/>
            <person name="Lipzen A."/>
            <person name="Wasser S.P."/>
            <person name="Rambold G."/>
            <person name="Grigoriev I.V."/>
            <person name="Nevo E."/>
        </authorList>
    </citation>
    <scope>NUCLEOTIDE SEQUENCE [LARGE SCALE GENOMIC DNA]</scope>
    <source>
        <strain evidence="7">CBS 135680</strain>
    </source>
</reference>
<dbReference type="OrthoDB" id="674604at2759"/>
<feature type="compositionally biased region" description="Low complexity" evidence="4">
    <location>
        <begin position="36"/>
        <end position="50"/>
    </location>
</feature>
<evidence type="ECO:0000256" key="3">
    <source>
        <dbReference type="PROSITE-ProRule" id="PRU00221"/>
    </source>
</evidence>
<feature type="repeat" description="WD" evidence="3">
    <location>
        <begin position="950"/>
        <end position="991"/>
    </location>
</feature>
<dbReference type="Proteomes" id="UP000019804">
    <property type="component" value="Unassembled WGS sequence"/>
</dbReference>
<dbReference type="SMART" id="SM00320">
    <property type="entry name" value="WD40"/>
    <property type="match status" value="3"/>
</dbReference>
<dbReference type="RefSeq" id="XP_040640321.1">
    <property type="nucleotide sequence ID" value="XM_040785705.1"/>
</dbReference>
<feature type="compositionally biased region" description="Basic residues" evidence="4">
    <location>
        <begin position="1"/>
        <end position="16"/>
    </location>
</feature>
<dbReference type="InterPro" id="IPR001680">
    <property type="entry name" value="WD40_rpt"/>
</dbReference>
<dbReference type="InterPro" id="IPR015943">
    <property type="entry name" value="WD40/YVTN_repeat-like_dom_sf"/>
</dbReference>
<dbReference type="PANTHER" id="PTHR19848:SF8">
    <property type="entry name" value="F-BOX AND WD REPEAT DOMAIN CONTAINING 7"/>
    <property type="match status" value="1"/>
</dbReference>
<proteinExistence type="predicted"/>
<dbReference type="AlphaFoldDB" id="A0A017SI74"/>
<dbReference type="PANTHER" id="PTHR19848">
    <property type="entry name" value="WD40 REPEAT PROTEIN"/>
    <property type="match status" value="1"/>
</dbReference>
<dbReference type="EMBL" id="KK088418">
    <property type="protein sequence ID" value="EYE96633.1"/>
    <property type="molecule type" value="Genomic_DNA"/>
</dbReference>
<accession>A0A017SI74</accession>
<feature type="domain" description="NACHT" evidence="5">
    <location>
        <begin position="368"/>
        <end position="518"/>
    </location>
</feature>
<feature type="region of interest" description="Disordered" evidence="4">
    <location>
        <begin position="1"/>
        <end position="66"/>
    </location>
</feature>
<dbReference type="InterPro" id="IPR007111">
    <property type="entry name" value="NACHT_NTPase"/>
</dbReference>
<organism evidence="6 7">
    <name type="scientific">Aspergillus ruber (strain CBS 135680)</name>
    <dbReference type="NCBI Taxonomy" id="1388766"/>
    <lineage>
        <taxon>Eukaryota</taxon>
        <taxon>Fungi</taxon>
        <taxon>Dikarya</taxon>
        <taxon>Ascomycota</taxon>
        <taxon>Pezizomycotina</taxon>
        <taxon>Eurotiomycetes</taxon>
        <taxon>Eurotiomycetidae</taxon>
        <taxon>Eurotiales</taxon>
        <taxon>Aspergillaceae</taxon>
        <taxon>Aspergillus</taxon>
        <taxon>Aspergillus subgen. Aspergillus</taxon>
    </lineage>
</organism>
<dbReference type="PROSITE" id="PS50837">
    <property type="entry name" value="NACHT"/>
    <property type="match status" value="1"/>
</dbReference>
<keyword evidence="1 3" id="KW-0853">WD repeat</keyword>
<gene>
    <name evidence="6" type="ORF">EURHEDRAFT_497856</name>
</gene>
<evidence type="ECO:0000256" key="1">
    <source>
        <dbReference type="ARBA" id="ARBA00022574"/>
    </source>
</evidence>
<dbReference type="STRING" id="1388766.A0A017SI74"/>
<dbReference type="PROSITE" id="PS50294">
    <property type="entry name" value="WD_REPEATS_REGION"/>
    <property type="match status" value="3"/>
</dbReference>
<dbReference type="PROSITE" id="PS50082">
    <property type="entry name" value="WD_REPEATS_2"/>
    <property type="match status" value="3"/>
</dbReference>
<evidence type="ECO:0000256" key="2">
    <source>
        <dbReference type="ARBA" id="ARBA00022737"/>
    </source>
</evidence>
<keyword evidence="7" id="KW-1185">Reference proteome</keyword>
<evidence type="ECO:0000256" key="4">
    <source>
        <dbReference type="SAM" id="MobiDB-lite"/>
    </source>
</evidence>
<sequence length="1172" mass="133748">MRLYFRKKWEKIKHRDNRPQNTDSKDSFNSDQYKRSSSAHAESSALASYSEKPHEPNEQKRDTGPKDLWQIAYKKLSNEDQEILSADRPSLQSTPTTEHGKDTEILGKLDEVIRLTEQQYEDYQNRGLKITRGSGKEDINIRDAAHRILDATLSSKDIISAIAVFDPTNHASSAWAIVSLGLTMTKNHIDIRNALFRSSEFLADVLARCAFIEKTHYRNNQSETKDKIEKALVQVYTSTLSYSARVQKQHKVNLGKRMIESVPAASNHPIIQIESSIKNDEQALHHWVQQNEHLQHRKSAEVMLDRIDEAIMLVQQVDQKLDRSNLRIAEGASFDSIMNQHEDRCLDGTRAELIQQIKEWESSDQGQDIFWLNGMAGTGKSTISRTVATLFKEEGKLGASFFFKRGGGDRGNANRFFSTITRQLITATPQLEPCVLKAINDDPDISIKSLREQFNKLLLQPIHTLCQNQSAIKMVLVIDALDECDRQDDIRVILELLPQLQKPTSIHLRIFLTSRPESPIHLGFQKIGNEGHQNLILHEIAEKFISRDITLFLKDRLSYIRQIHSLPESWPGNDSIQVLVERTKPLFISAATICRFVGDEKWNPETRLTAILNNQINYVTKMDNTYLPILMQLLTGQDEWESKQLAQEFKDIIGVIILLATPLSVNALARLLDAGARDVSSRLNSFRSVLNIPEDHDIPVRVLHLSFRDFLLDPKIKDKRFWIEEKKIHQKVIAQCLRVMCEGLRKNPCKLELGTQRTEIDRCLINKSIPPELQYSCRYWVQHLEKCEDPMKRMHDVYLFLKKHFLYWMEAMSILGLASELVGMVDTTRQLIPDNEYSELCAFLQDARPFILKTRHIADTVPLQLYSSGLIFAPIESIIRETFKRNIPGWLYRLPEVEQYWSAELETLEGHSHGVNSVAFSMDGRLLASASFDKTVKLWDPASGALRHTLEGHSHRVNSVAFSMDGRLLASASFDKTVKLWDPASGALRHTLEGHSHRVNSVAFSMDGRLLASASFDETVKLWDPASGVLHHTLESHKIVYRLSFTEDSSCLETNLGIFNLPPSFVNDNPVHPTKIEIHIMDDNWVTIQGRKLLWLPKTYRPACVVARNGMLVMGHASGRVTFFEFCLSIAQDSCFHCSLYSNLFLKGGPGMNKVYKAFHPIKPRVYLLLVV</sequence>
<dbReference type="Pfam" id="PF00400">
    <property type="entry name" value="WD40"/>
    <property type="match status" value="3"/>
</dbReference>
<name>A0A017SI74_ASPRC</name>
<dbReference type="CDD" id="cd00200">
    <property type="entry name" value="WD40"/>
    <property type="match status" value="1"/>
</dbReference>
<feature type="compositionally biased region" description="Basic and acidic residues" evidence="4">
    <location>
        <begin position="51"/>
        <end position="65"/>
    </location>
</feature>
<evidence type="ECO:0000313" key="7">
    <source>
        <dbReference type="Proteomes" id="UP000019804"/>
    </source>
</evidence>
<dbReference type="GeneID" id="63700829"/>
<dbReference type="SUPFAM" id="SSF50978">
    <property type="entry name" value="WD40 repeat-like"/>
    <property type="match status" value="1"/>
</dbReference>
<evidence type="ECO:0000313" key="6">
    <source>
        <dbReference type="EMBL" id="EYE96633.1"/>
    </source>
</evidence>
<dbReference type="InterPro" id="IPR020472">
    <property type="entry name" value="WD40_PAC1"/>
</dbReference>
<dbReference type="PRINTS" id="PR00320">
    <property type="entry name" value="GPROTEINBRPT"/>
</dbReference>
<dbReference type="SUPFAM" id="SSF52540">
    <property type="entry name" value="P-loop containing nucleoside triphosphate hydrolases"/>
    <property type="match status" value="1"/>
</dbReference>
<dbReference type="Gene3D" id="3.40.50.300">
    <property type="entry name" value="P-loop containing nucleotide triphosphate hydrolases"/>
    <property type="match status" value="1"/>
</dbReference>
<feature type="compositionally biased region" description="Basic and acidic residues" evidence="4">
    <location>
        <begin position="23"/>
        <end position="34"/>
    </location>
</feature>
<feature type="repeat" description="WD" evidence="3">
    <location>
        <begin position="992"/>
        <end position="1024"/>
    </location>
</feature>
<feature type="repeat" description="WD" evidence="3">
    <location>
        <begin position="908"/>
        <end position="949"/>
    </location>
</feature>
<dbReference type="InterPro" id="IPR056884">
    <property type="entry name" value="NPHP3-like_N"/>
</dbReference>
<dbReference type="InterPro" id="IPR036322">
    <property type="entry name" value="WD40_repeat_dom_sf"/>
</dbReference>
<dbReference type="Pfam" id="PF24883">
    <property type="entry name" value="NPHP3_N"/>
    <property type="match status" value="1"/>
</dbReference>
<dbReference type="Gene3D" id="2.130.10.10">
    <property type="entry name" value="YVTN repeat-like/Quinoprotein amine dehydrogenase"/>
    <property type="match status" value="2"/>
</dbReference>
<dbReference type="HOGENOM" id="CLU_000288_6_16_1"/>
<feature type="region of interest" description="Disordered" evidence="4">
    <location>
        <begin position="82"/>
        <end position="101"/>
    </location>
</feature>
<dbReference type="InterPro" id="IPR027417">
    <property type="entry name" value="P-loop_NTPase"/>
</dbReference>
<evidence type="ECO:0000259" key="5">
    <source>
        <dbReference type="PROSITE" id="PS50837"/>
    </source>
</evidence>